<keyword evidence="11 12" id="KW-0275">Fatty acid biosynthesis</keyword>
<feature type="domain" description="Fatty acid desaturase" evidence="14">
    <location>
        <begin position="86"/>
        <end position="288"/>
    </location>
</feature>
<keyword evidence="8" id="KW-0408">Iron</keyword>
<evidence type="ECO:0000256" key="13">
    <source>
        <dbReference type="SAM" id="Phobius"/>
    </source>
</evidence>
<sequence length="368" mass="42688">MAPNMTKRPVGAPSVLFNENDTEPSVVDEGNQIAEGETIENNKYKPYRYQRQIVWRNVALFVYLHIAALYGAYLMFASAKIATSIWAILLYQMSGLGITAGAHRLWAHRSYKGKLPLRIILMIFNTIAFENHIYEWARDHRMHHKYSETNADPHNAKRGFFFSHVGWLLCRKHPEIKEKGRGIDMSDLERDPVVVFQMTYYLLLMPVLCFLVPTCVPVFMWGETWSNAWFVATMFRYTFTLNMTWLVNSAAHMWGDRPYDKFINPSENIGVALGALGEGWHNYHHVFPWDYKAAELGNYRANLTTAFIDFFSKIGWAYDLKTVSMDMIRKRVDRTGDGTHNSIWGWEDKELSPEDREEAVIINRSHVG</sequence>
<evidence type="ECO:0000256" key="6">
    <source>
        <dbReference type="ARBA" id="ARBA00022989"/>
    </source>
</evidence>
<dbReference type="PANTHER" id="PTHR11351:SF31">
    <property type="entry name" value="DESATURASE 1, ISOFORM A-RELATED"/>
    <property type="match status" value="1"/>
</dbReference>
<keyword evidence="9" id="KW-0443">Lipid metabolism</keyword>
<evidence type="ECO:0000256" key="11">
    <source>
        <dbReference type="ARBA" id="ARBA00023160"/>
    </source>
</evidence>
<evidence type="ECO:0000259" key="14">
    <source>
        <dbReference type="Pfam" id="PF00487"/>
    </source>
</evidence>
<evidence type="ECO:0000256" key="4">
    <source>
        <dbReference type="ARBA" id="ARBA00022692"/>
    </source>
</evidence>
<dbReference type="GO" id="GO:0004768">
    <property type="term" value="F:stearoyl-CoA 9-desaturase activity"/>
    <property type="evidence" value="ECO:0007669"/>
    <property type="project" value="TreeGrafter"/>
</dbReference>
<dbReference type="InterPro" id="IPR015876">
    <property type="entry name" value="Acyl-CoA_DS"/>
</dbReference>
<dbReference type="EMBL" id="GFXV01003521">
    <property type="protein sequence ID" value="MBW15326.1"/>
    <property type="molecule type" value="Transcribed_RNA"/>
</dbReference>
<dbReference type="CDD" id="cd03505">
    <property type="entry name" value="Delta9-FADS-like"/>
    <property type="match status" value="1"/>
</dbReference>
<keyword evidence="10 13" id="KW-0472">Membrane</keyword>
<dbReference type="OrthoDB" id="10260134at2759"/>
<dbReference type="InterPro" id="IPR005804">
    <property type="entry name" value="FA_desaturase_dom"/>
</dbReference>
<evidence type="ECO:0000256" key="1">
    <source>
        <dbReference type="ARBA" id="ARBA00004141"/>
    </source>
</evidence>
<feature type="transmembrane region" description="Helical" evidence="13">
    <location>
        <begin position="85"/>
        <end position="106"/>
    </location>
</feature>
<protein>
    <submittedName>
        <fullName evidence="15">Acyl-CoA Delta(11) desaturase</fullName>
    </submittedName>
</protein>
<evidence type="ECO:0000256" key="9">
    <source>
        <dbReference type="ARBA" id="ARBA00023098"/>
    </source>
</evidence>
<organism evidence="15">
    <name type="scientific">Melanaphis sacchari</name>
    <dbReference type="NCBI Taxonomy" id="742174"/>
    <lineage>
        <taxon>Eukaryota</taxon>
        <taxon>Metazoa</taxon>
        <taxon>Ecdysozoa</taxon>
        <taxon>Arthropoda</taxon>
        <taxon>Hexapoda</taxon>
        <taxon>Insecta</taxon>
        <taxon>Pterygota</taxon>
        <taxon>Neoptera</taxon>
        <taxon>Paraneoptera</taxon>
        <taxon>Hemiptera</taxon>
        <taxon>Sternorrhyncha</taxon>
        <taxon>Aphidomorpha</taxon>
        <taxon>Aphidoidea</taxon>
        <taxon>Aphididae</taxon>
        <taxon>Aphidini</taxon>
        <taxon>Melanaphis</taxon>
    </lineage>
</organism>
<evidence type="ECO:0000256" key="8">
    <source>
        <dbReference type="ARBA" id="ARBA00023004"/>
    </source>
</evidence>
<comment type="subcellular location">
    <subcellularLocation>
        <location evidence="1">Membrane</location>
        <topology evidence="1">Multi-pass membrane protein</topology>
    </subcellularLocation>
</comment>
<gene>
    <name evidence="15" type="primary">D11DS_20</name>
</gene>
<evidence type="ECO:0000256" key="7">
    <source>
        <dbReference type="ARBA" id="ARBA00023002"/>
    </source>
</evidence>
<evidence type="ECO:0000256" key="5">
    <source>
        <dbReference type="ARBA" id="ARBA00022832"/>
    </source>
</evidence>
<evidence type="ECO:0000256" key="2">
    <source>
        <dbReference type="ARBA" id="ARBA00009295"/>
    </source>
</evidence>
<evidence type="ECO:0000313" key="15">
    <source>
        <dbReference type="EMBL" id="MBW15326.1"/>
    </source>
</evidence>
<evidence type="ECO:0000256" key="3">
    <source>
        <dbReference type="ARBA" id="ARBA00022516"/>
    </source>
</evidence>
<feature type="transmembrane region" description="Helical" evidence="13">
    <location>
        <begin position="200"/>
        <end position="222"/>
    </location>
</feature>
<name>A0A2H8TMD9_9HEMI</name>
<reference evidence="15" key="1">
    <citation type="submission" date="2017-10" db="EMBL/GenBank/DDBJ databases">
        <title>Transcriptome Assembly of Sugarcane Aphid Adults.</title>
        <authorList>
            <person name="Scully E.D."/>
            <person name="Palmer N.A."/>
            <person name="Geib S.M."/>
            <person name="Sarath G."/>
            <person name="Sattler S.E."/>
        </authorList>
    </citation>
    <scope>NUCLEOTIDE SEQUENCE</scope>
    <source>
        <tissue evidence="15">Whole body</tissue>
    </source>
</reference>
<comment type="similarity">
    <text evidence="2 12">Belongs to the fatty acid desaturase type 1 family.</text>
</comment>
<comment type="domain">
    <text evidence="12">The histidine box domains are involved in binding the catalytic metal ions.</text>
</comment>
<evidence type="ECO:0000256" key="12">
    <source>
        <dbReference type="RuleBase" id="RU000581"/>
    </source>
</evidence>
<feature type="transmembrane region" description="Helical" evidence="13">
    <location>
        <begin position="53"/>
        <end position="73"/>
    </location>
</feature>
<dbReference type="GO" id="GO:0005789">
    <property type="term" value="C:endoplasmic reticulum membrane"/>
    <property type="evidence" value="ECO:0007669"/>
    <property type="project" value="TreeGrafter"/>
</dbReference>
<keyword evidence="6 13" id="KW-1133">Transmembrane helix</keyword>
<dbReference type="AlphaFoldDB" id="A0A2H8TMD9"/>
<dbReference type="GO" id="GO:0006636">
    <property type="term" value="P:unsaturated fatty acid biosynthetic process"/>
    <property type="evidence" value="ECO:0007669"/>
    <property type="project" value="TreeGrafter"/>
</dbReference>
<evidence type="ECO:0000256" key="10">
    <source>
        <dbReference type="ARBA" id="ARBA00023136"/>
    </source>
</evidence>
<proteinExistence type="inferred from homology"/>
<comment type="cofactor">
    <cofactor evidence="12">
        <name>Fe(2+)</name>
        <dbReference type="ChEBI" id="CHEBI:29033"/>
    </cofactor>
</comment>
<accession>A0A2H8TMD9</accession>
<keyword evidence="5" id="KW-0276">Fatty acid metabolism</keyword>
<dbReference type="GO" id="GO:0005506">
    <property type="term" value="F:iron ion binding"/>
    <property type="evidence" value="ECO:0007669"/>
    <property type="project" value="TreeGrafter"/>
</dbReference>
<keyword evidence="3 12" id="KW-0444">Lipid biosynthesis</keyword>
<dbReference type="Pfam" id="PF00487">
    <property type="entry name" value="FA_desaturase"/>
    <property type="match status" value="1"/>
</dbReference>
<feature type="transmembrane region" description="Helical" evidence="13">
    <location>
        <begin position="228"/>
        <end position="247"/>
    </location>
</feature>
<dbReference type="PANTHER" id="PTHR11351">
    <property type="entry name" value="ACYL-COA DESATURASE"/>
    <property type="match status" value="1"/>
</dbReference>
<keyword evidence="7 12" id="KW-0560">Oxidoreductase</keyword>
<keyword evidence="4 12" id="KW-0812">Transmembrane</keyword>
<dbReference type="PRINTS" id="PR00075">
    <property type="entry name" value="FACDDSATRASE"/>
</dbReference>